<dbReference type="Proteomes" id="UP000010478">
    <property type="component" value="Chromosome"/>
</dbReference>
<accession>K9VAK8</accession>
<reference evidence="1 2" key="1">
    <citation type="submission" date="2012-05" db="EMBL/GenBank/DDBJ databases">
        <title>Finished chromosome of genome of Oscillatoria sp. PCC 7112.</title>
        <authorList>
            <consortium name="US DOE Joint Genome Institute"/>
            <person name="Gugger M."/>
            <person name="Coursin T."/>
            <person name="Rippka R."/>
            <person name="Tandeau De Marsac N."/>
            <person name="Huntemann M."/>
            <person name="Wei C.-L."/>
            <person name="Han J."/>
            <person name="Detter J.C."/>
            <person name="Han C."/>
            <person name="Tapia R."/>
            <person name="Davenport K."/>
            <person name="Daligault H."/>
            <person name="Erkkila T."/>
            <person name="Gu W."/>
            <person name="Munk A.C.C."/>
            <person name="Teshima H."/>
            <person name="Xu Y."/>
            <person name="Chain P."/>
            <person name="Chen A."/>
            <person name="Krypides N."/>
            <person name="Mavromatis K."/>
            <person name="Markowitz V."/>
            <person name="Szeto E."/>
            <person name="Ivanova N."/>
            <person name="Mikhailova N."/>
            <person name="Ovchinnikova G."/>
            <person name="Pagani I."/>
            <person name="Pati A."/>
            <person name="Goodwin L."/>
            <person name="Peters L."/>
            <person name="Pitluck S."/>
            <person name="Woyke T."/>
            <person name="Kerfeld C."/>
        </authorList>
    </citation>
    <scope>NUCLEOTIDE SEQUENCE [LARGE SCALE GENOMIC DNA]</scope>
    <source>
        <strain evidence="1 2">PCC 7112</strain>
    </source>
</reference>
<organism evidence="1 2">
    <name type="scientific">Phormidium nigroviride PCC 7112</name>
    <dbReference type="NCBI Taxonomy" id="179408"/>
    <lineage>
        <taxon>Bacteria</taxon>
        <taxon>Bacillati</taxon>
        <taxon>Cyanobacteriota</taxon>
        <taxon>Cyanophyceae</taxon>
        <taxon>Oscillatoriophycideae</taxon>
        <taxon>Oscillatoriales</taxon>
        <taxon>Oscillatoriaceae</taxon>
        <taxon>Phormidium</taxon>
    </lineage>
</organism>
<sequence>MNIWIVTTGSSDVKLKTDDNWGSLFKKVRSQLYDRRFVPTRPPNTDDDEPFIVPARAMGMVYGSQLTDEYYEDLHFPLLDAFSAKLLEKGKTNPDQIILIMTDQKAVFDEEDRRVEKSPYWQDTCTLKPIFEQYFKKKFPKIESIDYLELKPKSKDEGLDSWNKALFLVQQALSSLDLDKSANFYVSHQAGTPAISSAVQFETLAKFGKKVKFLVSNEYEPDLAKKGDFIESSTYLQGMQVQEAKALLSRYDYLGVERILKPYWKDSSDPLLLEIRDLLAMAVQWNFAKFEDFGKARGDVAKERLNQWWWTGYEAAYLGVIRLRQGNTVEALFHSFRAVEGSIKEWALDKYKPQIKYSNPNQPSTAYIHDVNLPQNLRSWFNANKNEQYNSVGLFGKSLFTLLEKSDQNKWNQDSHIKVVAANTIDERNFIFHSLRGLQEKDVFKAWNTDSREQWEARVLGCLNFVSPQSFVSLKSASLMAKVHDELVAALARYELQT</sequence>
<dbReference type="PATRIC" id="fig|179408.3.peg.643"/>
<keyword evidence="2" id="KW-1185">Reference proteome</keyword>
<dbReference type="AlphaFoldDB" id="K9VAK8"/>
<dbReference type="KEGG" id="oni:Osc7112_0515"/>
<name>K9VAK8_9CYAN</name>
<dbReference type="OrthoDB" id="428676at2"/>
<proteinExistence type="predicted"/>
<dbReference type="eggNOG" id="ENOG502Z9X4">
    <property type="taxonomic scope" value="Bacteria"/>
</dbReference>
<evidence type="ECO:0000313" key="2">
    <source>
        <dbReference type="Proteomes" id="UP000010478"/>
    </source>
</evidence>
<dbReference type="HOGENOM" id="CLU_531897_0_0_3"/>
<dbReference type="STRING" id="179408.Osc7112_0515"/>
<evidence type="ECO:0000313" key="1">
    <source>
        <dbReference type="EMBL" id="AFZ05113.1"/>
    </source>
</evidence>
<gene>
    <name evidence="1" type="ORF">Osc7112_0515</name>
</gene>
<protein>
    <submittedName>
        <fullName evidence="1">Uncharacterized protein</fullName>
    </submittedName>
</protein>
<dbReference type="EMBL" id="CP003614">
    <property type="protein sequence ID" value="AFZ05113.1"/>
    <property type="molecule type" value="Genomic_DNA"/>
</dbReference>